<feature type="domain" description="Nitroreductase" evidence="3">
    <location>
        <begin position="14"/>
        <end position="71"/>
    </location>
</feature>
<dbReference type="EMBL" id="CP003557">
    <property type="protein sequence ID" value="AFN74612.1"/>
    <property type="molecule type" value="Genomic_DNA"/>
</dbReference>
<dbReference type="AlphaFoldDB" id="I6YVL9"/>
<dbReference type="KEGG" id="mro:MROS_1375"/>
<gene>
    <name evidence="4" type="ordered locus">MROS_1375</name>
</gene>
<dbReference type="CDD" id="cd02138">
    <property type="entry name" value="TdsD-like"/>
    <property type="match status" value="1"/>
</dbReference>
<dbReference type="InterPro" id="IPR029479">
    <property type="entry name" value="Nitroreductase"/>
</dbReference>
<dbReference type="InterPro" id="IPR000415">
    <property type="entry name" value="Nitroreductase-like"/>
</dbReference>
<dbReference type="GO" id="GO:0016491">
    <property type="term" value="F:oxidoreductase activity"/>
    <property type="evidence" value="ECO:0007669"/>
    <property type="project" value="UniProtKB-KW"/>
</dbReference>
<evidence type="ECO:0000256" key="2">
    <source>
        <dbReference type="ARBA" id="ARBA00023002"/>
    </source>
</evidence>
<organism evidence="4 5">
    <name type="scientific">Melioribacter roseus (strain DSM 23840 / JCM 17771 / VKM B-2668 / P3M-2)</name>
    <dbReference type="NCBI Taxonomy" id="1191523"/>
    <lineage>
        <taxon>Bacteria</taxon>
        <taxon>Pseudomonadati</taxon>
        <taxon>Ignavibacteriota</taxon>
        <taxon>Ignavibacteria</taxon>
        <taxon>Ignavibacteriales</taxon>
        <taxon>Melioribacteraceae</taxon>
        <taxon>Melioribacter</taxon>
    </lineage>
</organism>
<dbReference type="Pfam" id="PF00881">
    <property type="entry name" value="Nitroreductase"/>
    <property type="match status" value="2"/>
</dbReference>
<dbReference type="PANTHER" id="PTHR43673">
    <property type="entry name" value="NAD(P)H NITROREDUCTASE YDGI-RELATED"/>
    <property type="match status" value="1"/>
</dbReference>
<accession>I6YVL9</accession>
<evidence type="ECO:0000256" key="1">
    <source>
        <dbReference type="ARBA" id="ARBA00007118"/>
    </source>
</evidence>
<dbReference type="HOGENOM" id="CLU_070764_6_0_10"/>
<dbReference type="Gene3D" id="3.40.109.10">
    <property type="entry name" value="NADH Oxidase"/>
    <property type="match status" value="1"/>
</dbReference>
<evidence type="ECO:0000313" key="5">
    <source>
        <dbReference type="Proteomes" id="UP000009011"/>
    </source>
</evidence>
<comment type="similarity">
    <text evidence="1">Belongs to the nitroreductase family.</text>
</comment>
<protein>
    <submittedName>
        <fullName evidence="4">Nitroreductase family protein</fullName>
    </submittedName>
</protein>
<dbReference type="Proteomes" id="UP000009011">
    <property type="component" value="Chromosome"/>
</dbReference>
<dbReference type="OrthoDB" id="9809288at2"/>
<dbReference type="SUPFAM" id="SSF55469">
    <property type="entry name" value="FMN-dependent nitroreductase-like"/>
    <property type="match status" value="1"/>
</dbReference>
<evidence type="ECO:0000313" key="4">
    <source>
        <dbReference type="EMBL" id="AFN74612.1"/>
    </source>
</evidence>
<proteinExistence type="inferred from homology"/>
<evidence type="ECO:0000259" key="3">
    <source>
        <dbReference type="Pfam" id="PF00881"/>
    </source>
</evidence>
<dbReference type="STRING" id="1191523.MROS_1375"/>
<dbReference type="PANTHER" id="PTHR43673:SF10">
    <property type="entry name" value="NADH DEHYDROGENASE_NAD(P)H NITROREDUCTASE XCC3605-RELATED"/>
    <property type="match status" value="1"/>
</dbReference>
<dbReference type="PATRIC" id="fig|1191523.3.peg.1462"/>
<reference evidence="4 5" key="1">
    <citation type="journal article" date="2013" name="PLoS ONE">
        <title>Genomic analysis of Melioribacter roseus, facultatively anaerobic organotrophic bacterium representing a novel deep lineage within Bacteriodetes/Chlorobi group.</title>
        <authorList>
            <person name="Kadnikov V.V."/>
            <person name="Mardanov A.V."/>
            <person name="Podosokorskaya O.A."/>
            <person name="Gavrilov S.N."/>
            <person name="Kublanov I.V."/>
            <person name="Beletsky A.V."/>
            <person name="Bonch-Osmolovskaya E.A."/>
            <person name="Ravin N.V."/>
        </authorList>
    </citation>
    <scope>NUCLEOTIDE SEQUENCE [LARGE SCALE GENOMIC DNA]</scope>
    <source>
        <strain evidence="5">JCM 17771 / P3M-2</strain>
    </source>
</reference>
<feature type="domain" description="Nitroreductase" evidence="3">
    <location>
        <begin position="75"/>
        <end position="156"/>
    </location>
</feature>
<dbReference type="eggNOG" id="COG0778">
    <property type="taxonomic scope" value="Bacteria"/>
</dbReference>
<sequence length="181" mass="20705">MNIECRTKVSELLAERYSPYDFSGEEVPSEDIKALLEAARLAPSSYNEQPWKFYVGFKGDNIYNSLLDSLFDSNKTWAAKAPVMIGVTGRRNLSLNGKKNNYTEYDVGQAVAFLTLEAMERDIYLHQMGGFDRNKFAESFNLNEDEKPVVVIALGYKDENNPRRKGRKELKEIVATERNIF</sequence>
<keyword evidence="5" id="KW-1185">Reference proteome</keyword>
<keyword evidence="2" id="KW-0560">Oxidoreductase</keyword>
<dbReference type="RefSeq" id="WP_014856046.1">
    <property type="nucleotide sequence ID" value="NC_018178.1"/>
</dbReference>
<name>I6YVL9_MELRP</name>